<evidence type="ECO:0000313" key="4">
    <source>
        <dbReference type="EMBL" id="RMV53000.1"/>
    </source>
</evidence>
<dbReference type="AlphaFoldDB" id="A0A0P9SBY4"/>
<evidence type="ECO:0000313" key="3">
    <source>
        <dbReference type="EMBL" id="KPX49096.1"/>
    </source>
</evidence>
<evidence type="ECO:0000259" key="2">
    <source>
        <dbReference type="Pfam" id="PF05227"/>
    </source>
</evidence>
<keyword evidence="3" id="KW-0808">Transferase</keyword>
<keyword evidence="1" id="KW-0472">Membrane</keyword>
<keyword evidence="1" id="KW-1133">Transmembrane helix</keyword>
<keyword evidence="3" id="KW-0418">Kinase</keyword>
<dbReference type="EMBL" id="LJQM01000029">
    <property type="protein sequence ID" value="KPX49096.1"/>
    <property type="molecule type" value="Genomic_DNA"/>
</dbReference>
<proteinExistence type="predicted"/>
<dbReference type="Pfam" id="PF05227">
    <property type="entry name" value="CHASE3"/>
    <property type="match status" value="1"/>
</dbReference>
<feature type="transmembrane region" description="Helical" evidence="1">
    <location>
        <begin position="18"/>
        <end position="40"/>
    </location>
</feature>
<evidence type="ECO:0000256" key="1">
    <source>
        <dbReference type="SAM" id="Phobius"/>
    </source>
</evidence>
<dbReference type="GO" id="GO:0016301">
    <property type="term" value="F:kinase activity"/>
    <property type="evidence" value="ECO:0007669"/>
    <property type="project" value="UniProtKB-KW"/>
</dbReference>
<organism evidence="3 5">
    <name type="scientific">Pseudomonas syringae pv. helianthi</name>
    <dbReference type="NCBI Taxonomy" id="251654"/>
    <lineage>
        <taxon>Bacteria</taxon>
        <taxon>Pseudomonadati</taxon>
        <taxon>Pseudomonadota</taxon>
        <taxon>Gammaproteobacteria</taxon>
        <taxon>Pseudomonadales</taxon>
        <taxon>Pseudomonadaceae</taxon>
        <taxon>Pseudomonas</taxon>
    </lineage>
</organism>
<dbReference type="PATRIC" id="fig|251654.3.peg.2666"/>
<sequence>MIAIIFSKLSKLSISQKLYFSFVAIVVLIAVLVASAYRGFEQVEDATNSNVHTYPVLSDAQLALEQLINIETGMRGFVIASKDAFLEPW</sequence>
<reference evidence="3 5" key="1">
    <citation type="submission" date="2015-09" db="EMBL/GenBank/DDBJ databases">
        <title>Genome announcement of multiple Pseudomonas syringae strains.</title>
        <authorList>
            <person name="Thakur S."/>
            <person name="Wang P.W."/>
            <person name="Gong Y."/>
            <person name="Weir B.S."/>
            <person name="Guttman D.S."/>
        </authorList>
    </citation>
    <scope>NUCLEOTIDE SEQUENCE [LARGE SCALE GENOMIC DNA]</scope>
    <source>
        <strain evidence="3 5">ICMP4531</strain>
    </source>
</reference>
<reference evidence="4 6" key="2">
    <citation type="submission" date="2018-08" db="EMBL/GenBank/DDBJ databases">
        <title>Recombination of ecologically and evolutionarily significant loci maintains genetic cohesion in the Pseudomonas syringae species complex.</title>
        <authorList>
            <person name="Dillon M."/>
            <person name="Thakur S."/>
            <person name="Almeida R.N.D."/>
            <person name="Weir B.S."/>
            <person name="Guttman D.S."/>
        </authorList>
    </citation>
    <scope>NUCLEOTIDE SEQUENCE [LARGE SCALE GENOMIC DNA]</scope>
    <source>
        <strain evidence="4 6">ICMP 3263</strain>
    </source>
</reference>
<comment type="caution">
    <text evidence="3">The sequence shown here is derived from an EMBL/GenBank/DDBJ whole genome shotgun (WGS) entry which is preliminary data.</text>
</comment>
<dbReference type="Proteomes" id="UP000279173">
    <property type="component" value="Unassembled WGS sequence"/>
</dbReference>
<gene>
    <name evidence="3" type="ORF">ALO68_02044</name>
    <name evidence="4" type="ORF">ALP10_00874</name>
</gene>
<keyword evidence="1" id="KW-0812">Transmembrane</keyword>
<dbReference type="Proteomes" id="UP000050557">
    <property type="component" value="Unassembled WGS sequence"/>
</dbReference>
<name>A0A0P9SBY4_9PSED</name>
<accession>A0A0P9SBY4</accession>
<dbReference type="InterPro" id="IPR007891">
    <property type="entry name" value="CHASE3"/>
</dbReference>
<evidence type="ECO:0000313" key="5">
    <source>
        <dbReference type="Proteomes" id="UP000050557"/>
    </source>
</evidence>
<dbReference type="EMBL" id="RBUT01000014">
    <property type="protein sequence ID" value="RMV53000.1"/>
    <property type="molecule type" value="Genomic_DNA"/>
</dbReference>
<evidence type="ECO:0000313" key="6">
    <source>
        <dbReference type="Proteomes" id="UP000279173"/>
    </source>
</evidence>
<dbReference type="RefSeq" id="WP_420917715.1">
    <property type="nucleotide sequence ID" value="NZ_CP092918.1"/>
</dbReference>
<protein>
    <submittedName>
        <fullName evidence="3">Histidine kinase</fullName>
    </submittedName>
</protein>
<feature type="domain" description="CHASE3" evidence="2">
    <location>
        <begin position="47"/>
        <end position="88"/>
    </location>
</feature>